<evidence type="ECO:0000256" key="1">
    <source>
        <dbReference type="ARBA" id="ARBA00023015"/>
    </source>
</evidence>
<dbReference type="Pfam" id="PF00440">
    <property type="entry name" value="TetR_N"/>
    <property type="match status" value="1"/>
</dbReference>
<dbReference type="SUPFAM" id="SSF46689">
    <property type="entry name" value="Homeodomain-like"/>
    <property type="match status" value="1"/>
</dbReference>
<dbReference type="Proteomes" id="UP000297453">
    <property type="component" value="Unassembled WGS sequence"/>
</dbReference>
<gene>
    <name evidence="6" type="ORF">EHO59_09550</name>
</gene>
<dbReference type="PRINTS" id="PR00455">
    <property type="entry name" value="HTHTETR"/>
</dbReference>
<dbReference type="Gene3D" id="1.10.357.10">
    <property type="entry name" value="Tetracycline Repressor, domain 2"/>
    <property type="match status" value="1"/>
</dbReference>
<protein>
    <submittedName>
        <fullName evidence="6">TetR/AcrR family transcriptional regulator</fullName>
    </submittedName>
</protein>
<dbReference type="InterPro" id="IPR009057">
    <property type="entry name" value="Homeodomain-like_sf"/>
</dbReference>
<keyword evidence="2 4" id="KW-0238">DNA-binding</keyword>
<feature type="DNA-binding region" description="H-T-H motif" evidence="4">
    <location>
        <begin position="24"/>
        <end position="43"/>
    </location>
</feature>
<keyword evidence="1" id="KW-0805">Transcription regulation</keyword>
<sequence length="202" mass="23698">MKAREKILQAADKLFYERGFANTGVADLLEESGVHKASFYKYFREKGEVGLEYIRKRRELNASQFKSLVTLYAEFEKVADAWGLALKREAKKQRLWGCPFAVFSNQIRSSQLFSDKDQLTHAEGEIEETVHDWEEIFASYLRTNPIKRKSNLSEKQIRSFAKKILILYEGSIQLYFMTGKEEYLEEFRSSLLFLGEFYRTIP</sequence>
<feature type="domain" description="HTH tetR-type" evidence="5">
    <location>
        <begin position="1"/>
        <end position="61"/>
    </location>
</feature>
<dbReference type="RefSeq" id="WP_135587280.1">
    <property type="nucleotide sequence ID" value="NZ_RQEP01000010.1"/>
</dbReference>
<organism evidence="6 7">
    <name type="scientific">Leptospira semungkisensis</name>
    <dbReference type="NCBI Taxonomy" id="2484985"/>
    <lineage>
        <taxon>Bacteria</taxon>
        <taxon>Pseudomonadati</taxon>
        <taxon>Spirochaetota</taxon>
        <taxon>Spirochaetia</taxon>
        <taxon>Leptospirales</taxon>
        <taxon>Leptospiraceae</taxon>
        <taxon>Leptospira</taxon>
    </lineage>
</organism>
<accession>A0A4R9G1H9</accession>
<reference evidence="6" key="1">
    <citation type="journal article" date="2019" name="PLoS Negl. Trop. Dis.">
        <title>Revisiting the worldwide diversity of Leptospira species in the environment.</title>
        <authorList>
            <person name="Vincent A.T."/>
            <person name="Schiettekatte O."/>
            <person name="Bourhy P."/>
            <person name="Veyrier F.J."/>
            <person name="Picardeau M."/>
        </authorList>
    </citation>
    <scope>NUCLEOTIDE SEQUENCE [LARGE SCALE GENOMIC DNA]</scope>
    <source>
        <strain evidence="6">SSS9</strain>
    </source>
</reference>
<dbReference type="GO" id="GO:0003677">
    <property type="term" value="F:DNA binding"/>
    <property type="evidence" value="ECO:0007669"/>
    <property type="project" value="UniProtKB-UniRule"/>
</dbReference>
<proteinExistence type="predicted"/>
<dbReference type="OrthoDB" id="9812484at2"/>
<evidence type="ECO:0000313" key="6">
    <source>
        <dbReference type="EMBL" id="TGK05073.1"/>
    </source>
</evidence>
<evidence type="ECO:0000256" key="3">
    <source>
        <dbReference type="ARBA" id="ARBA00023163"/>
    </source>
</evidence>
<dbReference type="EMBL" id="RQEP01000010">
    <property type="protein sequence ID" value="TGK05073.1"/>
    <property type="molecule type" value="Genomic_DNA"/>
</dbReference>
<dbReference type="PROSITE" id="PS50977">
    <property type="entry name" value="HTH_TETR_2"/>
    <property type="match status" value="1"/>
</dbReference>
<evidence type="ECO:0000256" key="4">
    <source>
        <dbReference type="PROSITE-ProRule" id="PRU00335"/>
    </source>
</evidence>
<dbReference type="AlphaFoldDB" id="A0A4R9G1H9"/>
<name>A0A4R9G1H9_9LEPT</name>
<dbReference type="PANTHER" id="PTHR47506:SF1">
    <property type="entry name" value="HTH-TYPE TRANSCRIPTIONAL REGULATOR YJDC"/>
    <property type="match status" value="1"/>
</dbReference>
<comment type="caution">
    <text evidence="6">The sequence shown here is derived from an EMBL/GenBank/DDBJ whole genome shotgun (WGS) entry which is preliminary data.</text>
</comment>
<evidence type="ECO:0000256" key="2">
    <source>
        <dbReference type="ARBA" id="ARBA00023125"/>
    </source>
</evidence>
<evidence type="ECO:0000313" key="7">
    <source>
        <dbReference type="Proteomes" id="UP000297453"/>
    </source>
</evidence>
<evidence type="ECO:0000259" key="5">
    <source>
        <dbReference type="PROSITE" id="PS50977"/>
    </source>
</evidence>
<dbReference type="PANTHER" id="PTHR47506">
    <property type="entry name" value="TRANSCRIPTIONAL REGULATORY PROTEIN"/>
    <property type="match status" value="1"/>
</dbReference>
<keyword evidence="7" id="KW-1185">Reference proteome</keyword>
<keyword evidence="3" id="KW-0804">Transcription</keyword>
<dbReference type="InterPro" id="IPR001647">
    <property type="entry name" value="HTH_TetR"/>
</dbReference>